<keyword evidence="2" id="KW-0732">Signal</keyword>
<evidence type="ECO:0000256" key="2">
    <source>
        <dbReference type="SAM" id="SignalP"/>
    </source>
</evidence>
<evidence type="ECO:0000256" key="1">
    <source>
        <dbReference type="SAM" id="MobiDB-lite"/>
    </source>
</evidence>
<evidence type="ECO:0000313" key="3">
    <source>
        <dbReference type="Ensembl" id="ENSCATP00000011484.1"/>
    </source>
</evidence>
<gene>
    <name evidence="3" type="primary">C1orf56</name>
</gene>
<dbReference type="AlphaFoldDB" id="A0A2K5LEV1"/>
<reference evidence="3" key="2">
    <citation type="submission" date="2025-09" db="UniProtKB">
        <authorList>
            <consortium name="Ensembl"/>
        </authorList>
    </citation>
    <scope>IDENTIFICATION</scope>
</reference>
<evidence type="ECO:0000313" key="4">
    <source>
        <dbReference type="Proteomes" id="UP000233060"/>
    </source>
</evidence>
<dbReference type="GO" id="GO:0042127">
    <property type="term" value="P:regulation of cell population proliferation"/>
    <property type="evidence" value="ECO:0007669"/>
    <property type="project" value="TreeGrafter"/>
</dbReference>
<sequence>MVPAAGALLWVLLLSLGPRAAGAQGLTQTPTAMQRISLRSAGPRTRSYRSTARPVLPRKTRIILEDDNDAMADADRLAGPAAAELLAATVSTGFSRSSTINEEDGSSEEGVVINAGKDNTSRELPSVTPSTAGSSSTRFIANSQEPEIRMTSSLPHSPGRSTEDPPGSEATLSQWSTPGSTPSRWPSPSSTAMPPPEDLRLVLMPWGPHFWLS</sequence>
<accession>A0A2K5LEV1</accession>
<name>A0A2K5LEV1_CERAT</name>
<protein>
    <submittedName>
        <fullName evidence="3">Chromosome 1 open reading frame 56</fullName>
    </submittedName>
</protein>
<dbReference type="PANTHER" id="PTHR16240">
    <property type="entry name" value="PROTEIN MENT"/>
    <property type="match status" value="1"/>
</dbReference>
<feature type="signal peptide" evidence="2">
    <location>
        <begin position="1"/>
        <end position="23"/>
    </location>
</feature>
<feature type="chain" id="PRO_5014449743" evidence="2">
    <location>
        <begin position="24"/>
        <end position="213"/>
    </location>
</feature>
<proteinExistence type="predicted"/>
<dbReference type="Bgee" id="ENSCATG00000029971">
    <property type="expression patterns" value="Expressed in lymph node and 4 other cell types or tissues"/>
</dbReference>
<dbReference type="Ensembl" id="ENSCATT00000035607.1">
    <property type="protein sequence ID" value="ENSCATP00000011484.1"/>
    <property type="gene ID" value="ENSCATG00000029971.1"/>
</dbReference>
<dbReference type="InterPro" id="IPR029292">
    <property type="entry name" value="MENT"/>
</dbReference>
<reference evidence="3" key="1">
    <citation type="submission" date="2025-08" db="UniProtKB">
        <authorList>
            <consortium name="Ensembl"/>
        </authorList>
    </citation>
    <scope>IDENTIFICATION</scope>
</reference>
<organism evidence="3 4">
    <name type="scientific">Cercocebus atys</name>
    <name type="common">Sooty mangabey</name>
    <name type="synonym">Cercocebus torquatus atys</name>
    <dbReference type="NCBI Taxonomy" id="9531"/>
    <lineage>
        <taxon>Eukaryota</taxon>
        <taxon>Metazoa</taxon>
        <taxon>Chordata</taxon>
        <taxon>Craniata</taxon>
        <taxon>Vertebrata</taxon>
        <taxon>Euteleostomi</taxon>
        <taxon>Mammalia</taxon>
        <taxon>Eutheria</taxon>
        <taxon>Euarchontoglires</taxon>
        <taxon>Primates</taxon>
        <taxon>Haplorrhini</taxon>
        <taxon>Catarrhini</taxon>
        <taxon>Cercopithecidae</taxon>
        <taxon>Cercopithecinae</taxon>
        <taxon>Cercocebus</taxon>
    </lineage>
</organism>
<feature type="compositionally biased region" description="Low complexity" evidence="1">
    <location>
        <begin position="176"/>
        <end position="191"/>
    </location>
</feature>
<dbReference type="Proteomes" id="UP000233060">
    <property type="component" value="Unassembled WGS sequence"/>
</dbReference>
<feature type="compositionally biased region" description="Polar residues" evidence="1">
    <location>
        <begin position="127"/>
        <end position="155"/>
    </location>
</feature>
<dbReference type="GeneTree" id="ENSGT00390000014288"/>
<dbReference type="PANTHER" id="PTHR16240:SF2">
    <property type="entry name" value="PROTEIN MENT"/>
    <property type="match status" value="1"/>
</dbReference>
<dbReference type="Pfam" id="PF15322">
    <property type="entry name" value="PMSI1"/>
    <property type="match status" value="1"/>
</dbReference>
<feature type="region of interest" description="Disordered" evidence="1">
    <location>
        <begin position="115"/>
        <end position="198"/>
    </location>
</feature>
<keyword evidence="4" id="KW-1185">Reference proteome</keyword>